<dbReference type="Gene3D" id="1.20.120.1020">
    <property type="entry name" value="Prion-inhibition and propagation, HeLo domain"/>
    <property type="match status" value="1"/>
</dbReference>
<reference evidence="4" key="1">
    <citation type="journal article" date="2021" name="Nat. Commun.">
        <title>Genetic determinants of endophytism in the Arabidopsis root mycobiome.</title>
        <authorList>
            <person name="Mesny F."/>
            <person name="Miyauchi S."/>
            <person name="Thiergart T."/>
            <person name="Pickel B."/>
            <person name="Atanasova L."/>
            <person name="Karlsson M."/>
            <person name="Huettel B."/>
            <person name="Barry K.W."/>
            <person name="Haridas S."/>
            <person name="Chen C."/>
            <person name="Bauer D."/>
            <person name="Andreopoulos W."/>
            <person name="Pangilinan J."/>
            <person name="LaButti K."/>
            <person name="Riley R."/>
            <person name="Lipzen A."/>
            <person name="Clum A."/>
            <person name="Drula E."/>
            <person name="Henrissat B."/>
            <person name="Kohler A."/>
            <person name="Grigoriev I.V."/>
            <person name="Martin F.M."/>
            <person name="Hacquard S."/>
        </authorList>
    </citation>
    <scope>NUCLEOTIDE SEQUENCE</scope>
    <source>
        <strain evidence="4">MPI-CAGE-CH-0235</strain>
    </source>
</reference>
<feature type="domain" description="Prion-inhibition and propagation HeLo" evidence="3">
    <location>
        <begin position="5"/>
        <end position="172"/>
    </location>
</feature>
<feature type="domain" description="Amidase" evidence="2">
    <location>
        <begin position="493"/>
        <end position="887"/>
    </location>
</feature>
<dbReference type="PANTHER" id="PTHR42678:SF34">
    <property type="entry name" value="OS04G0183300 PROTEIN"/>
    <property type="match status" value="1"/>
</dbReference>
<evidence type="ECO:0000313" key="5">
    <source>
        <dbReference type="Proteomes" id="UP000813444"/>
    </source>
</evidence>
<dbReference type="InterPro" id="IPR036928">
    <property type="entry name" value="AS_sf"/>
</dbReference>
<dbReference type="Gene3D" id="3.90.1300.10">
    <property type="entry name" value="Amidase signature (AS) domain"/>
    <property type="match status" value="1"/>
</dbReference>
<comment type="caution">
    <text evidence="4">The sequence shown here is derived from an EMBL/GenBank/DDBJ whole genome shotgun (WGS) entry which is preliminary data.</text>
</comment>
<dbReference type="InterPro" id="IPR011009">
    <property type="entry name" value="Kinase-like_dom_sf"/>
</dbReference>
<dbReference type="InterPro" id="IPR029498">
    <property type="entry name" value="HeLo_dom"/>
</dbReference>
<protein>
    <submittedName>
        <fullName evidence="4">Amidase signature domain-containing protein</fullName>
    </submittedName>
</protein>
<dbReference type="Pfam" id="PF01425">
    <property type="entry name" value="Amidase"/>
    <property type="match status" value="1"/>
</dbReference>
<dbReference type="SUPFAM" id="SSF56112">
    <property type="entry name" value="Protein kinase-like (PK-like)"/>
    <property type="match status" value="1"/>
</dbReference>
<dbReference type="InterPro" id="IPR038305">
    <property type="entry name" value="HeLo_sf"/>
</dbReference>
<keyword evidence="5" id="KW-1185">Reference proteome</keyword>
<feature type="chain" id="PRO_5035459270" evidence="1">
    <location>
        <begin position="24"/>
        <end position="950"/>
    </location>
</feature>
<feature type="signal peptide" evidence="1">
    <location>
        <begin position="1"/>
        <end position="23"/>
    </location>
</feature>
<dbReference type="Proteomes" id="UP000813444">
    <property type="component" value="Unassembled WGS sequence"/>
</dbReference>
<dbReference type="Pfam" id="PF14479">
    <property type="entry name" value="HeLo"/>
    <property type="match status" value="1"/>
</dbReference>
<evidence type="ECO:0000313" key="4">
    <source>
        <dbReference type="EMBL" id="KAH7329487.1"/>
    </source>
</evidence>
<evidence type="ECO:0000259" key="2">
    <source>
        <dbReference type="Pfam" id="PF01425"/>
    </source>
</evidence>
<sequence>MEVAGLALGVLGIAIAFKGAVDSALFIESFYDDENTDCSYLALNYHIQKTRLRIWGDECVMKKAPDGQPLKLRGRPQYVVEQIVRILKEIEKLNVKATDLADRYNINPPDLPSLNAEHSANSSQDLTKALSRLKVKPASRFRWTIKKKAEFQTIIERLRTLISDLENFTLAPEESQVLSRSLGPLVLTTLNEPELVKHVDDPRVKADPSLALSARAKCIQRSMSHGQATVISSAQLRLLHGSLNFGLLVQQSGKRVPVLLEWTIIQTTSDRSKYIDRINTLGCILEKVSEPALRLPPCYGIYHDSSYEIEHPGLQRFGYVFGAPSTTPTGLNTGPQYDKNLHLRPPKSLSTRIKDQKNIPLLGDRFRLAYNLATAFSCFHAAGWLHKGLHSNNILYFERVDNSGIDEMEPFITGFQYSRPQQTESLSMGPLGDPHLDHYYHPDVEKGFTKSRDLYGLGVILCEIGRWSLLSDLPERRLQNLLSEGVLTSTQTVALYLAQIAKHNHQGLKINAVISIREQESLQKQAQKLDEERANGKARGPFHGVPIIIKDICTTVDLPSTCGSYALEQGKARADANIIKTLNDAGLIIIAKANLSEFGNAKGSKLMGGWSALGGQTRNAHVEGEIPPGAPFLTSWGPAGSSSGSATSVTAGFAPVSTGTELHGSITAPAARAGLYAIKLSPGSVDQTGFQPAAPGFDCQGPYGKTTADVAILSAIMQVHAPDHYLPFRSSWEGLRVGFVEPKLWRSKAEVVEQIESFLEQTDNALYAAQETIEKLGAKVARGVPLTSWYEIVKAMPDINAYEELFLYQMKKLWPGWLALWEGSPQTIEELIEWNNSHRDLEFNDVNDNQKTLEAIRDCAMTEDQYKRNSTSIQEAARAAVLKILEDVGSASGYPVRNLPLGYADFNGRAFSLHAVAPAGKEQAIFHVMAAWEATFPENVRPPRVLTHGL</sequence>
<dbReference type="OrthoDB" id="566138at2759"/>
<evidence type="ECO:0000259" key="3">
    <source>
        <dbReference type="Pfam" id="PF14479"/>
    </source>
</evidence>
<gene>
    <name evidence="4" type="ORF">B0I35DRAFT_507774</name>
</gene>
<dbReference type="InterPro" id="IPR023631">
    <property type="entry name" value="Amidase_dom"/>
</dbReference>
<accession>A0A8K0WX96</accession>
<dbReference type="AlphaFoldDB" id="A0A8K0WX96"/>
<organism evidence="4 5">
    <name type="scientific">Stachybotrys elegans</name>
    <dbReference type="NCBI Taxonomy" id="80388"/>
    <lineage>
        <taxon>Eukaryota</taxon>
        <taxon>Fungi</taxon>
        <taxon>Dikarya</taxon>
        <taxon>Ascomycota</taxon>
        <taxon>Pezizomycotina</taxon>
        <taxon>Sordariomycetes</taxon>
        <taxon>Hypocreomycetidae</taxon>
        <taxon>Hypocreales</taxon>
        <taxon>Stachybotryaceae</taxon>
        <taxon>Stachybotrys</taxon>
    </lineage>
</organism>
<name>A0A8K0WX96_9HYPO</name>
<proteinExistence type="predicted"/>
<dbReference type="SUPFAM" id="SSF75304">
    <property type="entry name" value="Amidase signature (AS) enzymes"/>
    <property type="match status" value="1"/>
</dbReference>
<evidence type="ECO:0000256" key="1">
    <source>
        <dbReference type="SAM" id="SignalP"/>
    </source>
</evidence>
<keyword evidence="1" id="KW-0732">Signal</keyword>
<dbReference type="PANTHER" id="PTHR42678">
    <property type="entry name" value="AMIDASE"/>
    <property type="match status" value="1"/>
</dbReference>
<dbReference type="EMBL" id="JAGPNK010000001">
    <property type="protein sequence ID" value="KAH7329487.1"/>
    <property type="molecule type" value="Genomic_DNA"/>
</dbReference>